<evidence type="ECO:0000256" key="5">
    <source>
        <dbReference type="ARBA" id="ARBA00007131"/>
    </source>
</evidence>
<comment type="cofactor">
    <cofactor evidence="1">
        <name>Ca(2+)</name>
        <dbReference type="ChEBI" id="CHEBI:29108"/>
    </cofactor>
</comment>
<evidence type="ECO:0000256" key="4">
    <source>
        <dbReference type="ARBA" id="ARBA00002931"/>
    </source>
</evidence>
<feature type="active site" description="Proton donor" evidence="15">
    <location>
        <position position="413"/>
    </location>
</feature>
<comment type="function">
    <text evidence="4">Catalyzes the transfer of a two-carbon ketol group from a ketose donor to an aldose acceptor, via a covalent intermediate with the cofactor thiamine pyrophosphate.</text>
</comment>
<feature type="binding site" evidence="16">
    <location>
        <position position="264"/>
    </location>
    <ligand>
        <name>substrate</name>
    </ligand>
</feature>
<feature type="transmembrane region" description="Helical" evidence="20">
    <location>
        <begin position="61"/>
        <end position="80"/>
    </location>
</feature>
<dbReference type="InterPro" id="IPR020826">
    <property type="entry name" value="Transketolase_BS"/>
</dbReference>
<dbReference type="CDD" id="cd07033">
    <property type="entry name" value="TPP_PYR_DXS_TK_like"/>
    <property type="match status" value="1"/>
</dbReference>
<feature type="transmembrane region" description="Helical" evidence="20">
    <location>
        <begin position="21"/>
        <end position="41"/>
    </location>
</feature>
<dbReference type="NCBIfam" id="TIGR00232">
    <property type="entry name" value="tktlase_bact"/>
    <property type="match status" value="1"/>
</dbReference>
<evidence type="ECO:0000313" key="23">
    <source>
        <dbReference type="Proteomes" id="UP000824087"/>
    </source>
</evidence>
<dbReference type="CDD" id="cd02012">
    <property type="entry name" value="TPP_TK"/>
    <property type="match status" value="1"/>
</dbReference>
<comment type="cofactor">
    <cofactor evidence="2">
        <name>Mn(2+)</name>
        <dbReference type="ChEBI" id="CHEBI:29035"/>
    </cofactor>
</comment>
<gene>
    <name evidence="22" type="primary">tkt</name>
    <name evidence="22" type="ORF">IAD49_03235</name>
</gene>
<dbReference type="FunFam" id="3.40.50.970:FF:000004">
    <property type="entry name" value="Transketolase"/>
    <property type="match status" value="1"/>
</dbReference>
<keyword evidence="11 18" id="KW-0460">Magnesium</keyword>
<protein>
    <recommendedName>
        <fullName evidence="7 14">Transketolase</fullName>
        <ecNumber evidence="7 14">2.2.1.1</ecNumber>
    </recommendedName>
</protein>
<feature type="binding site" evidence="17">
    <location>
        <position position="264"/>
    </location>
    <ligand>
        <name>thiamine diphosphate</name>
        <dbReference type="ChEBI" id="CHEBI:58937"/>
    </ligand>
</feature>
<keyword evidence="9 18" id="KW-0479">Metal-binding</keyword>
<evidence type="ECO:0000256" key="2">
    <source>
        <dbReference type="ARBA" id="ARBA00001936"/>
    </source>
</evidence>
<dbReference type="SUPFAM" id="SSF52922">
    <property type="entry name" value="TK C-terminal domain-like"/>
    <property type="match status" value="1"/>
</dbReference>
<dbReference type="InterPro" id="IPR005475">
    <property type="entry name" value="Transketolase-like_Pyr-bd"/>
</dbReference>
<accession>A0A9D1HTV4</accession>
<dbReference type="FunFam" id="3.40.50.970:FF:000045">
    <property type="entry name" value="Transketolase"/>
    <property type="match status" value="1"/>
</dbReference>
<dbReference type="Gene3D" id="3.40.50.970">
    <property type="match status" value="2"/>
</dbReference>
<feature type="binding site" evidence="17">
    <location>
        <begin position="112"/>
        <end position="114"/>
    </location>
    <ligand>
        <name>thiamine diphosphate</name>
        <dbReference type="ChEBI" id="CHEBI:58937"/>
    </ligand>
</feature>
<dbReference type="EMBL" id="DVML01000020">
    <property type="protein sequence ID" value="HIU22576.1"/>
    <property type="molecule type" value="Genomic_DNA"/>
</dbReference>
<feature type="binding site" evidence="17">
    <location>
        <position position="438"/>
    </location>
    <ligand>
        <name>thiamine diphosphate</name>
        <dbReference type="ChEBI" id="CHEBI:58937"/>
    </ligand>
</feature>
<name>A0A9D1HTV4_9BACT</name>
<evidence type="ECO:0000256" key="20">
    <source>
        <dbReference type="SAM" id="Phobius"/>
    </source>
</evidence>
<dbReference type="GO" id="GO:0046872">
    <property type="term" value="F:metal ion binding"/>
    <property type="evidence" value="ECO:0007669"/>
    <property type="project" value="UniProtKB-KW"/>
</dbReference>
<comment type="cofactor">
    <cofactor evidence="3">
        <name>Co(2+)</name>
        <dbReference type="ChEBI" id="CHEBI:48828"/>
    </cofactor>
</comment>
<dbReference type="InterPro" id="IPR005478">
    <property type="entry name" value="Transketolase_bac-like"/>
</dbReference>
<feature type="binding site" evidence="18">
    <location>
        <position position="190"/>
    </location>
    <ligand>
        <name>Mg(2+)</name>
        <dbReference type="ChEBI" id="CHEBI:18420"/>
    </ligand>
</feature>
<evidence type="ECO:0000256" key="1">
    <source>
        <dbReference type="ARBA" id="ARBA00001913"/>
    </source>
</evidence>
<organism evidence="22 23">
    <name type="scientific">Candidatus Fimihabitans intestinipullorum</name>
    <dbReference type="NCBI Taxonomy" id="2840820"/>
    <lineage>
        <taxon>Bacteria</taxon>
        <taxon>Bacillati</taxon>
        <taxon>Mycoplasmatota</taxon>
        <taxon>Mycoplasmatota incertae sedis</taxon>
        <taxon>Candidatus Fimihabitans</taxon>
    </lineage>
</organism>
<dbReference type="PANTHER" id="PTHR43522:SF2">
    <property type="entry name" value="TRANSKETOLASE 1-RELATED"/>
    <property type="match status" value="1"/>
</dbReference>
<keyword evidence="8 22" id="KW-0808">Transferase</keyword>
<comment type="subunit">
    <text evidence="6">Homodimer.</text>
</comment>
<feature type="binding site" evidence="16">
    <location>
        <position position="470"/>
    </location>
    <ligand>
        <name>substrate</name>
    </ligand>
</feature>
<dbReference type="InterPro" id="IPR005474">
    <property type="entry name" value="Transketolase_N"/>
</dbReference>
<evidence type="ECO:0000256" key="7">
    <source>
        <dbReference type="ARBA" id="ARBA00013152"/>
    </source>
</evidence>
<feature type="binding site" evidence="17">
    <location>
        <position position="64"/>
    </location>
    <ligand>
        <name>thiamine diphosphate</name>
        <dbReference type="ChEBI" id="CHEBI:58937"/>
    </ligand>
</feature>
<dbReference type="Pfam" id="PF00456">
    <property type="entry name" value="Transketolase_N"/>
    <property type="match status" value="1"/>
</dbReference>
<dbReference type="PANTHER" id="PTHR43522">
    <property type="entry name" value="TRANSKETOLASE"/>
    <property type="match status" value="1"/>
</dbReference>
<feature type="domain" description="Transketolase-like pyrimidine-binding" evidence="21">
    <location>
        <begin position="356"/>
        <end position="525"/>
    </location>
</feature>
<dbReference type="Pfam" id="PF02779">
    <property type="entry name" value="Transket_pyr"/>
    <property type="match status" value="1"/>
</dbReference>
<evidence type="ECO:0000256" key="10">
    <source>
        <dbReference type="ARBA" id="ARBA00022837"/>
    </source>
</evidence>
<keyword evidence="10" id="KW-0106">Calcium</keyword>
<dbReference type="Gene3D" id="3.40.50.920">
    <property type="match status" value="1"/>
</dbReference>
<feature type="binding site" evidence="16">
    <location>
        <position position="359"/>
    </location>
    <ligand>
        <name>substrate</name>
    </ligand>
</feature>
<comment type="catalytic activity">
    <reaction evidence="13">
        <text>D-sedoheptulose 7-phosphate + D-glyceraldehyde 3-phosphate = aldehydo-D-ribose 5-phosphate + D-xylulose 5-phosphate</text>
        <dbReference type="Rhea" id="RHEA:10508"/>
        <dbReference type="ChEBI" id="CHEBI:57483"/>
        <dbReference type="ChEBI" id="CHEBI:57737"/>
        <dbReference type="ChEBI" id="CHEBI:58273"/>
        <dbReference type="ChEBI" id="CHEBI:59776"/>
        <dbReference type="EC" id="2.2.1.1"/>
    </reaction>
</comment>
<dbReference type="GO" id="GO:0006098">
    <property type="term" value="P:pentose-phosphate shunt"/>
    <property type="evidence" value="ECO:0007669"/>
    <property type="project" value="TreeGrafter"/>
</dbReference>
<evidence type="ECO:0000256" key="6">
    <source>
        <dbReference type="ARBA" id="ARBA00011738"/>
    </source>
</evidence>
<evidence type="ECO:0000256" key="3">
    <source>
        <dbReference type="ARBA" id="ARBA00001941"/>
    </source>
</evidence>
<dbReference type="AlphaFoldDB" id="A0A9D1HTV4"/>
<feature type="binding site" evidence="16">
    <location>
        <position position="24"/>
    </location>
    <ligand>
        <name>substrate</name>
    </ligand>
</feature>
<feature type="binding site" evidence="18">
    <location>
        <position position="192"/>
    </location>
    <ligand>
        <name>Mg(2+)</name>
        <dbReference type="ChEBI" id="CHEBI:18420"/>
    </ligand>
</feature>
<dbReference type="GO" id="GO:0004802">
    <property type="term" value="F:transketolase activity"/>
    <property type="evidence" value="ECO:0007669"/>
    <property type="project" value="UniProtKB-UniRule"/>
</dbReference>
<reference evidence="22" key="1">
    <citation type="submission" date="2020-10" db="EMBL/GenBank/DDBJ databases">
        <authorList>
            <person name="Gilroy R."/>
        </authorList>
    </citation>
    <scope>NUCLEOTIDE SEQUENCE</scope>
    <source>
        <strain evidence="22">CHK197-8231</strain>
    </source>
</reference>
<comment type="caution">
    <text evidence="22">The sequence shown here is derived from an EMBL/GenBank/DDBJ whole genome shotgun (WGS) entry which is preliminary data.</text>
</comment>
<keyword evidence="12 17" id="KW-0786">Thiamine pyrophosphate</keyword>
<comment type="similarity">
    <text evidence="5">Belongs to the transketolase family.</text>
</comment>
<dbReference type="GO" id="GO:0005829">
    <property type="term" value="C:cytosol"/>
    <property type="evidence" value="ECO:0007669"/>
    <property type="project" value="TreeGrafter"/>
</dbReference>
<keyword evidence="20" id="KW-0472">Membrane</keyword>
<dbReference type="InterPro" id="IPR009014">
    <property type="entry name" value="Transketo_C/PFOR_II"/>
</dbReference>
<dbReference type="InterPro" id="IPR033247">
    <property type="entry name" value="Transketolase_fam"/>
</dbReference>
<evidence type="ECO:0000256" key="14">
    <source>
        <dbReference type="NCBIfam" id="TIGR00232"/>
    </source>
</evidence>
<evidence type="ECO:0000256" key="17">
    <source>
        <dbReference type="PIRSR" id="PIRSR605478-3"/>
    </source>
</evidence>
<dbReference type="InterPro" id="IPR055152">
    <property type="entry name" value="Transketolase-like_C_2"/>
</dbReference>
<dbReference type="Pfam" id="PF22613">
    <property type="entry name" value="Transketolase_C_1"/>
    <property type="match status" value="1"/>
</dbReference>
<dbReference type="PROSITE" id="PS00802">
    <property type="entry name" value="TRANSKETOLASE_2"/>
    <property type="match status" value="1"/>
</dbReference>
<evidence type="ECO:0000256" key="13">
    <source>
        <dbReference type="ARBA" id="ARBA00049473"/>
    </source>
</evidence>
<feature type="site" description="Important for catalytic activity" evidence="19">
    <location>
        <position position="24"/>
    </location>
</feature>
<feature type="binding site" evidence="17">
    <location>
        <position position="190"/>
    </location>
    <ligand>
        <name>thiamine diphosphate</name>
        <dbReference type="ChEBI" id="CHEBI:58937"/>
    </ligand>
</feature>
<comment type="cofactor">
    <cofactor evidence="18">
        <name>Mg(2+)</name>
        <dbReference type="ChEBI" id="CHEBI:18420"/>
    </cofactor>
    <text evidence="18">Binds 1 Mg(2+) ion per subunit. Can also utilize other divalent metal cations, such as Ca(2+), Mn(2+) and Co(2+).</text>
</comment>
<proteinExistence type="inferred from homology"/>
<evidence type="ECO:0000256" key="9">
    <source>
        <dbReference type="ARBA" id="ARBA00022723"/>
    </source>
</evidence>
<evidence type="ECO:0000256" key="8">
    <source>
        <dbReference type="ARBA" id="ARBA00022679"/>
    </source>
</evidence>
<dbReference type="EC" id="2.2.1.1" evidence="7 14"/>
<dbReference type="InterPro" id="IPR029061">
    <property type="entry name" value="THDP-binding"/>
</dbReference>
<keyword evidence="20" id="KW-0812">Transmembrane</keyword>
<evidence type="ECO:0000256" key="19">
    <source>
        <dbReference type="PIRSR" id="PIRSR605478-5"/>
    </source>
</evidence>
<feature type="binding site" evidence="17">
    <location>
        <position position="161"/>
    </location>
    <ligand>
        <name>thiamine diphosphate</name>
        <dbReference type="ChEBI" id="CHEBI:58937"/>
    </ligand>
</feature>
<feature type="binding site" evidence="16">
    <location>
        <position position="462"/>
    </location>
    <ligand>
        <name>substrate</name>
    </ligand>
</feature>
<keyword evidence="20" id="KW-1133">Transmembrane helix</keyword>
<feature type="site" description="Important for catalytic activity" evidence="19">
    <location>
        <position position="264"/>
    </location>
</feature>
<evidence type="ECO:0000313" key="22">
    <source>
        <dbReference type="EMBL" id="HIU22576.1"/>
    </source>
</evidence>
<dbReference type="SUPFAM" id="SSF52518">
    <property type="entry name" value="Thiamin diphosphate-binding fold (THDP-binding)"/>
    <property type="match status" value="2"/>
</dbReference>
<evidence type="ECO:0000256" key="11">
    <source>
        <dbReference type="ARBA" id="ARBA00022842"/>
    </source>
</evidence>
<evidence type="ECO:0000256" key="18">
    <source>
        <dbReference type="PIRSR" id="PIRSR605478-4"/>
    </source>
</evidence>
<dbReference type="SMART" id="SM00861">
    <property type="entry name" value="Transket_pyr"/>
    <property type="match status" value="1"/>
</dbReference>
<reference evidence="22" key="2">
    <citation type="journal article" date="2021" name="PeerJ">
        <title>Extensive microbial diversity within the chicken gut microbiome revealed by metagenomics and culture.</title>
        <authorList>
            <person name="Gilroy R."/>
            <person name="Ravi A."/>
            <person name="Getino M."/>
            <person name="Pursley I."/>
            <person name="Horton D.L."/>
            <person name="Alikhan N.F."/>
            <person name="Baker D."/>
            <person name="Gharbi K."/>
            <person name="Hall N."/>
            <person name="Watson M."/>
            <person name="Adriaenssens E.M."/>
            <person name="Foster-Nyarko E."/>
            <person name="Jarju S."/>
            <person name="Secka A."/>
            <person name="Antonio M."/>
            <person name="Oren A."/>
            <person name="Chaudhuri R.R."/>
            <person name="La Ragione R."/>
            <person name="Hildebrand F."/>
            <person name="Pallen M.J."/>
        </authorList>
    </citation>
    <scope>NUCLEOTIDE SEQUENCE</scope>
    <source>
        <strain evidence="22">CHK197-8231</strain>
    </source>
</reference>
<sequence>MDKDIISNIKSLGIDMIHRAGSGHPGIVLGAAPIIYTLFAYHLNINVNDPQWINRDRFVMSAGHGSALLYATMFMAGYPLTIDDLKSFRKIHSKTPGHPEYGLTSGVEMSTGPLGQGIASAVGMALGGKILETRYQLHPLAKKKQTRKMLDHRVYVLCGDGDLMEGVSYEACSFAGSHNLDNLIVLYDSNQVSLDGGTEHTFTENTRERFHAMGWHTEFVKDGEDVHEISRAIEKAKESGKPSFIEIRTVIGRGSLDEGTNKVHGKPLSNEDIAQWKASLNLTNEEFSYSSALQTEFQRLIVAHSRAKYDEWASEYREFTADKAIEKDDEFNFIFGKPISVDLLKYEWDFRSIEAEPLRNTNQTIMTDIAKLVPNFIGGSADLASSTNAYLLGQKDISKKDYNGRNIWFGVREHGMAAILNGLALSNFRPFGSTFLTFADYLKPAMRMSALMKLPVTYIFTHDSIEIGSDGPTHQPIEQLAMLRSIPNMTVFRPADAREIVGAWNYILNQNMPVSLVISKTSVPVLSTTNASNVARGAYVIRKETDKLNGIIIATGTEVHTAMKIAERLAQEKIDCRVVSMPSRELFLRQDKEYQEEVLPIGYKKVVIEAGSSFGWHQFVYNEKYLITVNEFGASGSPQDVLKEKGFDEETIYGRVRKLLR</sequence>
<evidence type="ECO:0000256" key="12">
    <source>
        <dbReference type="ARBA" id="ARBA00023052"/>
    </source>
</evidence>
<evidence type="ECO:0000256" key="16">
    <source>
        <dbReference type="PIRSR" id="PIRSR605478-2"/>
    </source>
</evidence>
<dbReference type="Proteomes" id="UP000824087">
    <property type="component" value="Unassembled WGS sequence"/>
</dbReference>
<feature type="binding site" evidence="16">
    <location>
        <position position="386"/>
    </location>
    <ligand>
        <name>substrate</name>
    </ligand>
</feature>
<comment type="cofactor">
    <cofactor evidence="17">
        <name>thiamine diphosphate</name>
        <dbReference type="ChEBI" id="CHEBI:58937"/>
    </cofactor>
    <text evidence="17">Binds 1 thiamine pyrophosphate per subunit. During the reaction, the substrate forms a covalent intermediate with the cofactor.</text>
</comment>
<evidence type="ECO:0000256" key="15">
    <source>
        <dbReference type="PIRSR" id="PIRSR605478-1"/>
    </source>
</evidence>
<feature type="binding site" evidence="18">
    <location>
        <position position="160"/>
    </location>
    <ligand>
        <name>Mg(2+)</name>
        <dbReference type="ChEBI" id="CHEBI:18420"/>
    </ligand>
</feature>
<feature type="binding site" evidence="16">
    <location>
        <position position="474"/>
    </location>
    <ligand>
        <name>substrate</name>
    </ligand>
</feature>
<evidence type="ECO:0000259" key="21">
    <source>
        <dbReference type="SMART" id="SM00861"/>
    </source>
</evidence>